<organism evidence="9 10">
    <name type="scientific">Rheinheimera maricola</name>
    <dbReference type="NCBI Taxonomy" id="2793282"/>
    <lineage>
        <taxon>Bacteria</taxon>
        <taxon>Pseudomonadati</taxon>
        <taxon>Pseudomonadota</taxon>
        <taxon>Gammaproteobacteria</taxon>
        <taxon>Chromatiales</taxon>
        <taxon>Chromatiaceae</taxon>
        <taxon>Rheinheimera</taxon>
    </lineage>
</organism>
<evidence type="ECO:0000256" key="5">
    <source>
        <dbReference type="ARBA" id="ARBA00023136"/>
    </source>
</evidence>
<evidence type="ECO:0000256" key="3">
    <source>
        <dbReference type="ARBA" id="ARBA00007161"/>
    </source>
</evidence>
<reference evidence="9 10" key="1">
    <citation type="submission" date="2020-12" db="EMBL/GenBank/DDBJ databases">
        <authorList>
            <person name="Ruan W."/>
            <person name="Khan S.A."/>
            <person name="Jeon C.O."/>
        </authorList>
    </citation>
    <scope>NUCLEOTIDE SEQUENCE [LARGE SCALE GENOMIC DNA]</scope>
    <source>
        <strain evidence="9 10">MA-13</strain>
    </source>
</reference>
<feature type="transmembrane region" description="Helical" evidence="7">
    <location>
        <begin position="6"/>
        <end position="30"/>
    </location>
</feature>
<comment type="caution">
    <text evidence="9">The sequence shown here is derived from an EMBL/GenBank/DDBJ whole genome shotgun (WGS) entry which is preliminary data.</text>
</comment>
<evidence type="ECO:0000259" key="8">
    <source>
        <dbReference type="SMART" id="SM00244"/>
    </source>
</evidence>
<dbReference type="PANTHER" id="PTHR13806">
    <property type="entry name" value="FLOTILLIN-RELATED"/>
    <property type="match status" value="1"/>
</dbReference>
<evidence type="ECO:0000256" key="6">
    <source>
        <dbReference type="SAM" id="Coils"/>
    </source>
</evidence>
<dbReference type="PANTHER" id="PTHR13806:SF31">
    <property type="entry name" value="FLOTILLIN-LIKE PROTEIN 1-RELATED"/>
    <property type="match status" value="1"/>
</dbReference>
<keyword evidence="4" id="KW-1003">Cell membrane</keyword>
<keyword evidence="10" id="KW-1185">Reference proteome</keyword>
<evidence type="ECO:0000256" key="1">
    <source>
        <dbReference type="ARBA" id="ARBA00004167"/>
    </source>
</evidence>
<keyword evidence="6" id="KW-0175">Coiled coil</keyword>
<dbReference type="Proteomes" id="UP000663814">
    <property type="component" value="Unassembled WGS sequence"/>
</dbReference>
<dbReference type="CDD" id="cd03399">
    <property type="entry name" value="SPFH_flotillin"/>
    <property type="match status" value="1"/>
</dbReference>
<reference evidence="9 10" key="2">
    <citation type="submission" date="2021-08" db="EMBL/GenBank/DDBJ databases">
        <title>Rheinheimera aquimaris sp. nov., isolated from seawater of the East Sea in Korea.</title>
        <authorList>
            <person name="Kim K.H."/>
            <person name="Wenting R."/>
            <person name="Kim K.R."/>
            <person name="Jeon C.O."/>
        </authorList>
    </citation>
    <scope>NUCLEOTIDE SEQUENCE [LARGE SCALE GENOMIC DNA]</scope>
    <source>
        <strain evidence="9 10">MA-13</strain>
    </source>
</reference>
<evidence type="ECO:0000313" key="10">
    <source>
        <dbReference type="Proteomes" id="UP000663814"/>
    </source>
</evidence>
<dbReference type="Pfam" id="PF01145">
    <property type="entry name" value="Band_7"/>
    <property type="match status" value="1"/>
</dbReference>
<dbReference type="InterPro" id="IPR027705">
    <property type="entry name" value="Flotillin_fam"/>
</dbReference>
<dbReference type="EMBL" id="JAERPS020000006">
    <property type="protein sequence ID" value="MBZ9613011.1"/>
    <property type="molecule type" value="Genomic_DNA"/>
</dbReference>
<evidence type="ECO:0000313" key="9">
    <source>
        <dbReference type="EMBL" id="MBZ9613011.1"/>
    </source>
</evidence>
<accession>A0ABS7XCD0</accession>
<protein>
    <submittedName>
        <fullName evidence="9">Flotillin family protein</fullName>
    </submittedName>
</protein>
<keyword evidence="7" id="KW-1133">Transmembrane helix</keyword>
<dbReference type="Pfam" id="PF15975">
    <property type="entry name" value="Flot"/>
    <property type="match status" value="1"/>
</dbReference>
<dbReference type="SUPFAM" id="SSF117892">
    <property type="entry name" value="Band 7/SPFH domain"/>
    <property type="match status" value="1"/>
</dbReference>
<name>A0ABS7XCD0_9GAMM</name>
<proteinExistence type="inferred from homology"/>
<dbReference type="SMART" id="SM00244">
    <property type="entry name" value="PHB"/>
    <property type="match status" value="1"/>
</dbReference>
<comment type="subcellular location">
    <subcellularLocation>
        <location evidence="2">Cell membrane</location>
    </subcellularLocation>
    <subcellularLocation>
        <location evidence="1">Membrane</location>
        <topology evidence="1">Single-pass membrane protein</topology>
    </subcellularLocation>
</comment>
<evidence type="ECO:0000256" key="2">
    <source>
        <dbReference type="ARBA" id="ARBA00004236"/>
    </source>
</evidence>
<dbReference type="Gene3D" id="3.30.479.30">
    <property type="entry name" value="Band 7 domain"/>
    <property type="match status" value="1"/>
</dbReference>
<feature type="coiled-coil region" evidence="6">
    <location>
        <begin position="260"/>
        <end position="357"/>
    </location>
</feature>
<evidence type="ECO:0000256" key="7">
    <source>
        <dbReference type="SAM" id="Phobius"/>
    </source>
</evidence>
<sequence>MLALNLIDILIIAGAVLVGLLILGMILARLYKRATKEVSFVRTGFRGEKVIMNGGALVLPVLHEIIPVNMNTLRLEVRRANEQALITRDRMRADVTAEFYVRVKPTADAIANAAQTLGLKTMNPQELKELVEGKFVDALRSVAAEMAMEELHEKRVDFVQKVQHVVSEDLLKNGLELESVSLTGLDQTAFEHFNPQNAFDAEGLTKLTQAIESRRKIRNDIEQETDLAIKTKNLEAERAKLNISREEEYARLEQEREVSIRRASQMAEIAREQAEKKREAEEAQIASQREIDLKRIMSERDIDNETIQKDRAVREMDIAKQRAVEQAEIERQKAVELASQEKSIAVAEKSRAESEAKAEADKARALAVKQEEGVITVRQTEQAERAKQVELIQARQQAEKDAIHLVVAAEAEKKAAEDQAEALRVAAQGQADKERLTARGQADAELLLADAKARSYAVEAEGKQAINAAANTLSAEQIAMQIRLALIEHLPNIIAQSVKPMEQISDIKILQVNGMGTQGGGSDGVANDGGNGSLADQVVNSALRYRAQAPILDSLLSEIGLKAGDINGMTEALKAPLKP</sequence>
<dbReference type="InterPro" id="IPR001107">
    <property type="entry name" value="Band_7"/>
</dbReference>
<comment type="similarity">
    <text evidence="3">Belongs to the band 7/mec-2 family. Flotillin subfamily.</text>
</comment>
<keyword evidence="7" id="KW-0812">Transmembrane</keyword>
<feature type="domain" description="Band 7" evidence="8">
    <location>
        <begin position="28"/>
        <end position="197"/>
    </location>
</feature>
<dbReference type="InterPro" id="IPR036013">
    <property type="entry name" value="Band_7/SPFH_dom_sf"/>
</dbReference>
<gene>
    <name evidence="9" type="ORF">I4W93_015590</name>
</gene>
<evidence type="ECO:0000256" key="4">
    <source>
        <dbReference type="ARBA" id="ARBA00022475"/>
    </source>
</evidence>
<keyword evidence="5 7" id="KW-0472">Membrane</keyword>
<dbReference type="InterPro" id="IPR031905">
    <property type="entry name" value="Flotillin_C"/>
</dbReference>
<dbReference type="RefSeq" id="WP_205311722.1">
    <property type="nucleotide sequence ID" value="NZ_JAERPS020000006.1"/>
</dbReference>